<evidence type="ECO:0000313" key="1">
    <source>
        <dbReference type="EMBL" id="KAK5108901.1"/>
    </source>
</evidence>
<dbReference type="EMBL" id="JAVRRL010000075">
    <property type="protein sequence ID" value="KAK5108901.1"/>
    <property type="molecule type" value="Genomic_DNA"/>
</dbReference>
<dbReference type="Proteomes" id="UP001310890">
    <property type="component" value="Unassembled WGS sequence"/>
</dbReference>
<name>A0AAN7YDB5_9PEZI</name>
<comment type="caution">
    <text evidence="1">The sequence shown here is derived from an EMBL/GenBank/DDBJ whole genome shotgun (WGS) entry which is preliminary data.</text>
</comment>
<reference evidence="1" key="1">
    <citation type="submission" date="2023-08" db="EMBL/GenBank/DDBJ databases">
        <title>Black Yeasts Isolated from many extreme environments.</title>
        <authorList>
            <person name="Coleine C."/>
            <person name="Stajich J.E."/>
            <person name="Selbmann L."/>
        </authorList>
    </citation>
    <scope>NUCLEOTIDE SEQUENCE</scope>
    <source>
        <strain evidence="1">CCFEE 5401</strain>
    </source>
</reference>
<proteinExistence type="predicted"/>
<organism evidence="1 2">
    <name type="scientific">Meristemomyces frigidus</name>
    <dbReference type="NCBI Taxonomy" id="1508187"/>
    <lineage>
        <taxon>Eukaryota</taxon>
        <taxon>Fungi</taxon>
        <taxon>Dikarya</taxon>
        <taxon>Ascomycota</taxon>
        <taxon>Pezizomycotina</taxon>
        <taxon>Dothideomycetes</taxon>
        <taxon>Dothideomycetidae</taxon>
        <taxon>Mycosphaerellales</taxon>
        <taxon>Teratosphaeriaceae</taxon>
        <taxon>Meristemomyces</taxon>
    </lineage>
</organism>
<evidence type="ECO:0000313" key="2">
    <source>
        <dbReference type="Proteomes" id="UP001310890"/>
    </source>
</evidence>
<accession>A0AAN7YDB5</accession>
<gene>
    <name evidence="1" type="ORF">LTR62_007703</name>
</gene>
<sequence length="333" mass="36508">MSSRCPFLHLPVELRLQIYSYVLLDNSRITIGSAELVGSHPGIIHRIYGDKRTPYAGLPLHHEPVVEAGYNASLLSTTKRPVIPLSSTPSSPNESHAYPGTSHTALQLLNKQVHNELKSHFKSAQGRTTSLFLSYPHGLHVCRTLTPNLLRQARSIHIAGQYVPRAFSPARAACLGPSVPLPELETKYNGDIPPPSTAQLTELIASCFGPQAKHPLQKLELRIYYPGYDSYSTVWGDDSSPIVVALRNIYCGEVGIEVWRGSSSGTGVYLTARPAKDGERRRTVSTVWRKLEEGRRGEPECGSWVVDPKWPAWEDECAAFGAAGATMSDLAMG</sequence>
<dbReference type="AlphaFoldDB" id="A0AAN7YDB5"/>
<protein>
    <submittedName>
        <fullName evidence="1">Uncharacterized protein</fullName>
    </submittedName>
</protein>